<feature type="domain" description="N-acetyltransferase" evidence="3">
    <location>
        <begin position="114"/>
        <end position="263"/>
    </location>
</feature>
<accession>A0ABN6MBH2</accession>
<dbReference type="InterPro" id="IPR000182">
    <property type="entry name" value="GNAT_dom"/>
</dbReference>
<dbReference type="PROSITE" id="PS51186">
    <property type="entry name" value="GNAT"/>
    <property type="match status" value="1"/>
</dbReference>
<keyword evidence="1" id="KW-0067">ATP-binding</keyword>
<evidence type="ECO:0000313" key="4">
    <source>
        <dbReference type="EMBL" id="BDD89325.1"/>
    </source>
</evidence>
<dbReference type="NCBIfam" id="TIGR03103">
    <property type="entry name" value="trio_acet_GNAT"/>
    <property type="match status" value="1"/>
</dbReference>
<dbReference type="InterPro" id="IPR013651">
    <property type="entry name" value="ATP-grasp_RimK-type"/>
</dbReference>
<dbReference type="PANTHER" id="PTHR21621">
    <property type="entry name" value="RIBOSOMAL PROTEIN S6 MODIFICATION PROTEIN"/>
    <property type="match status" value="1"/>
</dbReference>
<evidence type="ECO:0000259" key="2">
    <source>
        <dbReference type="PROSITE" id="PS50975"/>
    </source>
</evidence>
<dbReference type="Pfam" id="PF08443">
    <property type="entry name" value="RimK"/>
    <property type="match status" value="2"/>
</dbReference>
<protein>
    <submittedName>
        <fullName evidence="4">GNAT family N-acetyltransferase</fullName>
    </submittedName>
</protein>
<dbReference type="SUPFAM" id="SSF55729">
    <property type="entry name" value="Acyl-CoA N-acyltransferases (Nat)"/>
    <property type="match status" value="1"/>
</dbReference>
<dbReference type="Pfam" id="PF00583">
    <property type="entry name" value="Acetyltransf_1"/>
    <property type="match status" value="1"/>
</dbReference>
<dbReference type="SUPFAM" id="SSF56059">
    <property type="entry name" value="Glutathione synthetase ATP-binding domain-like"/>
    <property type="match status" value="1"/>
</dbReference>
<gene>
    <name evidence="4" type="ORF">DPPLL_36900</name>
</gene>
<dbReference type="InterPro" id="IPR016181">
    <property type="entry name" value="Acyl_CoA_acyltransferase"/>
</dbReference>
<dbReference type="InterPro" id="IPR017534">
    <property type="entry name" value="GNAT-acetyltransferase"/>
</dbReference>
<dbReference type="EMBL" id="AP025516">
    <property type="protein sequence ID" value="BDD89325.1"/>
    <property type="molecule type" value="Genomic_DNA"/>
</dbReference>
<keyword evidence="1" id="KW-0547">Nucleotide-binding</keyword>
<keyword evidence="5" id="KW-1185">Reference proteome</keyword>
<dbReference type="InterPro" id="IPR011761">
    <property type="entry name" value="ATP-grasp"/>
</dbReference>
<organism evidence="4 5">
    <name type="scientific">Desulfofustis limnaeus</name>
    <dbReference type="NCBI Taxonomy" id="2740163"/>
    <lineage>
        <taxon>Bacteria</taxon>
        <taxon>Pseudomonadati</taxon>
        <taxon>Thermodesulfobacteriota</taxon>
        <taxon>Desulfobulbia</taxon>
        <taxon>Desulfobulbales</taxon>
        <taxon>Desulfocapsaceae</taxon>
        <taxon>Desulfofustis</taxon>
    </lineage>
</organism>
<reference evidence="4 5" key="1">
    <citation type="submission" date="2022-01" db="EMBL/GenBank/DDBJ databases">
        <title>Desulfofustis limnae sp. nov., a novel mesophilic sulfate-reducing bacterium isolated from marsh soil.</title>
        <authorList>
            <person name="Watanabe M."/>
            <person name="Takahashi A."/>
            <person name="Kojima H."/>
            <person name="Fukui M."/>
        </authorList>
    </citation>
    <scope>NUCLEOTIDE SEQUENCE [LARGE SCALE GENOMIC DNA]</scope>
    <source>
        <strain evidence="4 5">PPLL</strain>
    </source>
</reference>
<dbReference type="Gene3D" id="3.30.470.20">
    <property type="entry name" value="ATP-grasp fold, B domain"/>
    <property type="match status" value="2"/>
</dbReference>
<dbReference type="PANTHER" id="PTHR21621:SF0">
    <property type="entry name" value="BETA-CITRYLGLUTAMATE SYNTHASE B-RELATED"/>
    <property type="match status" value="1"/>
</dbReference>
<evidence type="ECO:0000313" key="5">
    <source>
        <dbReference type="Proteomes" id="UP000830055"/>
    </source>
</evidence>
<proteinExistence type="predicted"/>
<dbReference type="PROSITE" id="PS50975">
    <property type="entry name" value="ATP_GRASP"/>
    <property type="match status" value="1"/>
</dbReference>
<feature type="domain" description="ATP-grasp" evidence="2">
    <location>
        <begin position="332"/>
        <end position="578"/>
    </location>
</feature>
<dbReference type="Gene3D" id="3.40.630.30">
    <property type="match status" value="1"/>
</dbReference>
<dbReference type="RefSeq" id="WP_284152633.1">
    <property type="nucleotide sequence ID" value="NZ_AP025516.1"/>
</dbReference>
<name>A0ABN6MBH2_9BACT</name>
<evidence type="ECO:0000256" key="1">
    <source>
        <dbReference type="PROSITE-ProRule" id="PRU00409"/>
    </source>
</evidence>
<sequence length="579" mass="64616">MDAKCKNPLDPTTMCSLKHWGAPLADDPLQEGPADAWVDCGWGRLIFGQTFTDARRLADVIRDEIKGRRDVAMYMREPLVVVSYAPQELFIDPSLTYRIDFSVYRARPCRLEGLTVRPLRSDDDETAVNRIYQTRGMVPAHPGFYRQALEDQRLVILVALDADDEIVGAVTGVDHLQAFRDPDNGCSLWALAVDPQCRLPRVGEALVRELINTFIERGRSFLDLSVMHTNKQAIALYDKIGFQAVPVYCIKKKNPINEPLFIGPEPEEQLNIYARIITDEARRRGIGVEVVDAENGYFVLSLGGRTVACRESLSELTTAVAMSWCDDKTVTRKLLQRANLRVPAQMVAGNDETLRDFLKDRQRVVVKPARGEQGAGVFVDLDDFHQIQAAVAQAGSWCDKVIVEEYVTGQDLRIIVINEEVVAAAVRQPARIRGNGEMSVRQLIEKQSRRRAAATNGESTIPLDGETERTVADQHYILDDVVPAGTEIQVRKTANLHTGGTIHDVTAELHPHLRQVAVTAARTLRVPVVGFDFLVADVTGKDYVIIEANERPGLANHEPQPTAERFIDLLFPQTKHIFS</sequence>
<dbReference type="Proteomes" id="UP000830055">
    <property type="component" value="Chromosome"/>
</dbReference>
<evidence type="ECO:0000259" key="3">
    <source>
        <dbReference type="PROSITE" id="PS51186"/>
    </source>
</evidence>